<sequence length="417" mass="44737">MSARTPFIPPGSRPASRVSHKNDQSANSAMQAATGQFHPDLNNPLHRADASSKPQSIQKSSGGMAQTSLAVNNASKPLNLNGFLKKPGSNHASSPSKQGNLARSRPSLDSSIVENSLAGRENTRNNPLSLVAPVPRAPTRSIPLSNSPERSYKPSTTLSTSHQPASDSEAFKLNLSLSKGGPPQRIPAEENKSLAGLIPRNRSKRVRPDEDEEQDSDLLYLGTVGGGGAPASGKRYRAETQQVDSPAEAGYMRHSFSPQPFSSPVAPSSGSDQPASPQAPNAYNHDAHSGVSLPDQSQIRPPVPDGGSLEKLLGYPADAYVEDHLDHYQQLASRWQECTIEEWMKGADVAEIMGKYAKVLDFVKKHMELKLKVFASFDAKVDNHKSVLRERAKLLESGRQNLVSNGHSLLGGGAVTI</sequence>
<protein>
    <recommendedName>
        <fullName evidence="4">Extracellular mutant protein 11 C-terminal domain-containing protein</fullName>
    </recommendedName>
</protein>
<comment type="caution">
    <text evidence="2">The sequence shown here is derived from an EMBL/GenBank/DDBJ whole genome shotgun (WGS) entry which is preliminary data.</text>
</comment>
<evidence type="ECO:0000313" key="3">
    <source>
        <dbReference type="Proteomes" id="UP001465976"/>
    </source>
</evidence>
<organism evidence="2 3">
    <name type="scientific">Marasmius crinis-equi</name>
    <dbReference type="NCBI Taxonomy" id="585013"/>
    <lineage>
        <taxon>Eukaryota</taxon>
        <taxon>Fungi</taxon>
        <taxon>Dikarya</taxon>
        <taxon>Basidiomycota</taxon>
        <taxon>Agaricomycotina</taxon>
        <taxon>Agaricomycetes</taxon>
        <taxon>Agaricomycetidae</taxon>
        <taxon>Agaricales</taxon>
        <taxon>Marasmiineae</taxon>
        <taxon>Marasmiaceae</taxon>
        <taxon>Marasmius</taxon>
    </lineage>
</organism>
<proteinExistence type="predicted"/>
<dbReference type="Proteomes" id="UP001465976">
    <property type="component" value="Unassembled WGS sequence"/>
</dbReference>
<name>A0ABR3FU34_9AGAR</name>
<gene>
    <name evidence="2" type="ORF">V5O48_003028</name>
</gene>
<feature type="compositionally biased region" description="Polar residues" evidence="1">
    <location>
        <begin position="24"/>
        <end position="34"/>
    </location>
</feature>
<feature type="compositionally biased region" description="Polar residues" evidence="1">
    <location>
        <begin position="142"/>
        <end position="166"/>
    </location>
</feature>
<dbReference type="EMBL" id="JBAHYK010000076">
    <property type="protein sequence ID" value="KAL0578988.1"/>
    <property type="molecule type" value="Genomic_DNA"/>
</dbReference>
<evidence type="ECO:0000256" key="1">
    <source>
        <dbReference type="SAM" id="MobiDB-lite"/>
    </source>
</evidence>
<feature type="compositionally biased region" description="Polar residues" evidence="1">
    <location>
        <begin position="52"/>
        <end position="78"/>
    </location>
</feature>
<reference evidence="2 3" key="1">
    <citation type="submission" date="2024-02" db="EMBL/GenBank/DDBJ databases">
        <title>A draft genome for the cacao thread blight pathogen Marasmius crinis-equi.</title>
        <authorList>
            <person name="Cohen S.P."/>
            <person name="Baruah I.K."/>
            <person name="Amoako-Attah I."/>
            <person name="Bukari Y."/>
            <person name="Meinhardt L.W."/>
            <person name="Bailey B.A."/>
        </authorList>
    </citation>
    <scope>NUCLEOTIDE SEQUENCE [LARGE SCALE GENOMIC DNA]</scope>
    <source>
        <strain evidence="2 3">GH-76</strain>
    </source>
</reference>
<feature type="compositionally biased region" description="Polar residues" evidence="1">
    <location>
        <begin position="256"/>
        <end position="281"/>
    </location>
</feature>
<evidence type="ECO:0008006" key="4">
    <source>
        <dbReference type="Google" id="ProtNLM"/>
    </source>
</evidence>
<keyword evidence="3" id="KW-1185">Reference proteome</keyword>
<evidence type="ECO:0000313" key="2">
    <source>
        <dbReference type="EMBL" id="KAL0578988.1"/>
    </source>
</evidence>
<feature type="compositionally biased region" description="Polar residues" evidence="1">
    <location>
        <begin position="90"/>
        <end position="114"/>
    </location>
</feature>
<feature type="region of interest" description="Disordered" evidence="1">
    <location>
        <begin position="1"/>
        <end position="308"/>
    </location>
</feature>
<accession>A0ABR3FU34</accession>